<dbReference type="InterPro" id="IPR037185">
    <property type="entry name" value="EmrE-like"/>
</dbReference>
<feature type="transmembrane region" description="Helical" evidence="13">
    <location>
        <begin position="120"/>
        <end position="141"/>
    </location>
</feature>
<evidence type="ECO:0000256" key="3">
    <source>
        <dbReference type="ARBA" id="ARBA00022475"/>
    </source>
</evidence>
<name>A0ABV4ZGU5_9PSED</name>
<proteinExistence type="inferred from homology"/>
<keyword evidence="3" id="KW-1003">Cell membrane</keyword>
<evidence type="ECO:0000256" key="1">
    <source>
        <dbReference type="ARBA" id="ARBA00004651"/>
    </source>
</evidence>
<keyword evidence="7 13" id="KW-0812">Transmembrane</keyword>
<evidence type="ECO:0000313" key="15">
    <source>
        <dbReference type="EMBL" id="MFB3803052.1"/>
    </source>
</evidence>
<dbReference type="Pfam" id="PF00892">
    <property type="entry name" value="EamA"/>
    <property type="match status" value="2"/>
</dbReference>
<sequence>MGLDTIALVLIAATAHALWNVAAKYKRGDTLLFVWAYTCASALVCLPIALVLMAEQHQALDGRLLVASVVSALLHIVYSLILQAGYDRAELGVVYAVARGSGPLLTMVIAVTLLGERLGLAAMCGALLIVIGIFVVVGQVFGGAGRLLSPGVFWGVATGTSIAGYTLWDSHAVTGWHLPPVSYYAGTLLLQGLILTPFALRRRHGIAVALRANAAPILAVALLSPLAYVLVLTAMQRAPVALVAPMRESSIVIGSFLAWWFFHEGHLARRILGGLIVLAGITVISLF</sequence>
<evidence type="ECO:0000256" key="11">
    <source>
        <dbReference type="ARBA" id="ARBA00023136"/>
    </source>
</evidence>
<protein>
    <submittedName>
        <fullName evidence="15">DMT family transporter</fullName>
    </submittedName>
</protein>
<feature type="transmembrane region" description="Helical" evidence="13">
    <location>
        <begin position="180"/>
        <end position="200"/>
    </location>
</feature>
<keyword evidence="2" id="KW-0813">Transport</keyword>
<dbReference type="PANTHER" id="PTHR30561">
    <property type="entry name" value="SMR FAMILY PROTON-DEPENDENT DRUG EFFLUX TRANSPORTER SUGE"/>
    <property type="match status" value="1"/>
</dbReference>
<evidence type="ECO:0000256" key="6">
    <source>
        <dbReference type="ARBA" id="ARBA00022556"/>
    </source>
</evidence>
<dbReference type="SUPFAM" id="SSF103481">
    <property type="entry name" value="Multidrug resistance efflux transporter EmrE"/>
    <property type="match status" value="2"/>
</dbReference>
<comment type="caution">
    <text evidence="15">The sequence shown here is derived from an EMBL/GenBank/DDBJ whole genome shotgun (WGS) entry which is preliminary data.</text>
</comment>
<reference evidence="15 16" key="1">
    <citation type="submission" date="2024-09" db="EMBL/GenBank/DDBJ databases">
        <authorList>
            <person name="Fullem K."/>
        </authorList>
    </citation>
    <scope>NUCLEOTIDE SEQUENCE [LARGE SCALE GENOMIC DNA]</scope>
    <source>
        <strain evidence="16">K1(2024)</strain>
    </source>
</reference>
<feature type="transmembrane region" description="Helical" evidence="13">
    <location>
        <begin position="267"/>
        <end position="286"/>
    </location>
</feature>
<dbReference type="InterPro" id="IPR000620">
    <property type="entry name" value="EamA_dom"/>
</dbReference>
<keyword evidence="16" id="KW-1185">Reference proteome</keyword>
<keyword evidence="6" id="KW-0441">Lipid A biosynthesis</keyword>
<gene>
    <name evidence="15" type="ORF">ACE1YR_21930</name>
</gene>
<evidence type="ECO:0000256" key="10">
    <source>
        <dbReference type="ARBA" id="ARBA00023098"/>
    </source>
</evidence>
<feature type="domain" description="EamA" evidence="14">
    <location>
        <begin position="6"/>
        <end position="137"/>
    </location>
</feature>
<keyword evidence="11 13" id="KW-0472">Membrane</keyword>
<evidence type="ECO:0000256" key="12">
    <source>
        <dbReference type="ARBA" id="ARBA00038032"/>
    </source>
</evidence>
<keyword evidence="10" id="KW-0443">Lipid metabolism</keyword>
<dbReference type="InterPro" id="IPR000390">
    <property type="entry name" value="Small_drug/metabolite_transptr"/>
</dbReference>
<dbReference type="EMBL" id="JBHFXX010000033">
    <property type="protein sequence ID" value="MFB3803052.1"/>
    <property type="molecule type" value="Genomic_DNA"/>
</dbReference>
<feature type="transmembrane region" description="Helical" evidence="13">
    <location>
        <begin position="240"/>
        <end position="261"/>
    </location>
</feature>
<keyword evidence="8" id="KW-0448">Lipopolysaccharide biosynthesis</keyword>
<evidence type="ECO:0000256" key="5">
    <source>
        <dbReference type="ARBA" id="ARBA00022519"/>
    </source>
</evidence>
<evidence type="ECO:0000256" key="8">
    <source>
        <dbReference type="ARBA" id="ARBA00022985"/>
    </source>
</evidence>
<evidence type="ECO:0000256" key="9">
    <source>
        <dbReference type="ARBA" id="ARBA00022989"/>
    </source>
</evidence>
<dbReference type="Gene3D" id="1.10.3730.20">
    <property type="match status" value="2"/>
</dbReference>
<dbReference type="PANTHER" id="PTHR30561:SF1">
    <property type="entry name" value="MULTIDRUG TRANSPORTER EMRE"/>
    <property type="match status" value="1"/>
</dbReference>
<evidence type="ECO:0000256" key="13">
    <source>
        <dbReference type="SAM" id="Phobius"/>
    </source>
</evidence>
<accession>A0ABV4ZGU5</accession>
<dbReference type="RefSeq" id="WP_304485329.1">
    <property type="nucleotide sequence ID" value="NZ_JAUQOQ010000027.1"/>
</dbReference>
<feature type="transmembrane region" description="Helical" evidence="13">
    <location>
        <begin position="92"/>
        <end position="113"/>
    </location>
</feature>
<keyword evidence="4" id="KW-0444">Lipid biosynthesis</keyword>
<evidence type="ECO:0000256" key="2">
    <source>
        <dbReference type="ARBA" id="ARBA00022448"/>
    </source>
</evidence>
<feature type="transmembrane region" description="Helical" evidence="13">
    <location>
        <begin position="147"/>
        <end position="168"/>
    </location>
</feature>
<dbReference type="Proteomes" id="UP001577047">
    <property type="component" value="Unassembled WGS sequence"/>
</dbReference>
<keyword evidence="9 13" id="KW-1133">Transmembrane helix</keyword>
<feature type="transmembrane region" description="Helical" evidence="13">
    <location>
        <begin position="64"/>
        <end position="86"/>
    </location>
</feature>
<keyword evidence="5" id="KW-0997">Cell inner membrane</keyword>
<comment type="similarity">
    <text evidence="12">Belongs to the drug/metabolite transporter (DMT) superfamily. Small multidrug resistance (SMR) (TC 2.A.7.1) family.</text>
</comment>
<evidence type="ECO:0000313" key="16">
    <source>
        <dbReference type="Proteomes" id="UP001577047"/>
    </source>
</evidence>
<feature type="domain" description="EamA" evidence="14">
    <location>
        <begin position="150"/>
        <end position="285"/>
    </location>
</feature>
<evidence type="ECO:0000256" key="7">
    <source>
        <dbReference type="ARBA" id="ARBA00022692"/>
    </source>
</evidence>
<feature type="transmembrane region" description="Helical" evidence="13">
    <location>
        <begin position="212"/>
        <end position="233"/>
    </location>
</feature>
<feature type="transmembrane region" description="Helical" evidence="13">
    <location>
        <begin position="33"/>
        <end position="52"/>
    </location>
</feature>
<evidence type="ECO:0000259" key="14">
    <source>
        <dbReference type="Pfam" id="PF00892"/>
    </source>
</evidence>
<evidence type="ECO:0000256" key="4">
    <source>
        <dbReference type="ARBA" id="ARBA00022516"/>
    </source>
</evidence>
<comment type="subcellular location">
    <subcellularLocation>
        <location evidence="1">Cell membrane</location>
        <topology evidence="1">Multi-pass membrane protein</topology>
    </subcellularLocation>
</comment>
<organism evidence="15 16">
    <name type="scientific">Pseudomonas boreofloridensis</name>
    <dbReference type="NCBI Taxonomy" id="3064348"/>
    <lineage>
        <taxon>Bacteria</taxon>
        <taxon>Pseudomonadati</taxon>
        <taxon>Pseudomonadota</taxon>
        <taxon>Gammaproteobacteria</taxon>
        <taxon>Pseudomonadales</taxon>
        <taxon>Pseudomonadaceae</taxon>
        <taxon>Pseudomonas</taxon>
    </lineage>
</organism>